<organism evidence="2 3">
    <name type="scientific">Gymnopilus junonius</name>
    <name type="common">Spectacular rustgill mushroom</name>
    <name type="synonym">Gymnopilus spectabilis subsp. junonius</name>
    <dbReference type="NCBI Taxonomy" id="109634"/>
    <lineage>
        <taxon>Eukaryota</taxon>
        <taxon>Fungi</taxon>
        <taxon>Dikarya</taxon>
        <taxon>Basidiomycota</taxon>
        <taxon>Agaricomycotina</taxon>
        <taxon>Agaricomycetes</taxon>
        <taxon>Agaricomycetidae</taxon>
        <taxon>Agaricales</taxon>
        <taxon>Agaricineae</taxon>
        <taxon>Hymenogastraceae</taxon>
        <taxon>Gymnopilus</taxon>
    </lineage>
</organism>
<feature type="compositionally biased region" description="Gly residues" evidence="1">
    <location>
        <begin position="26"/>
        <end position="35"/>
    </location>
</feature>
<evidence type="ECO:0000313" key="3">
    <source>
        <dbReference type="Proteomes" id="UP000724874"/>
    </source>
</evidence>
<comment type="caution">
    <text evidence="2">The sequence shown here is derived from an EMBL/GenBank/DDBJ whole genome shotgun (WGS) entry which is preliminary data.</text>
</comment>
<dbReference type="Gene3D" id="2.80.10.50">
    <property type="match status" value="1"/>
</dbReference>
<evidence type="ECO:0000256" key="1">
    <source>
        <dbReference type="SAM" id="MobiDB-lite"/>
    </source>
</evidence>
<feature type="region of interest" description="Disordered" evidence="1">
    <location>
        <begin position="1"/>
        <end position="47"/>
    </location>
</feature>
<feature type="compositionally biased region" description="Polar residues" evidence="1">
    <location>
        <begin position="37"/>
        <end position="47"/>
    </location>
</feature>
<dbReference type="EMBL" id="JADNYJ010000041">
    <property type="protein sequence ID" value="KAF8901529.1"/>
    <property type="molecule type" value="Genomic_DNA"/>
</dbReference>
<reference evidence="2" key="1">
    <citation type="submission" date="2020-11" db="EMBL/GenBank/DDBJ databases">
        <authorList>
            <consortium name="DOE Joint Genome Institute"/>
            <person name="Ahrendt S."/>
            <person name="Riley R."/>
            <person name="Andreopoulos W."/>
            <person name="LaButti K."/>
            <person name="Pangilinan J."/>
            <person name="Ruiz-duenas F.J."/>
            <person name="Barrasa J.M."/>
            <person name="Sanchez-Garcia M."/>
            <person name="Camarero S."/>
            <person name="Miyauchi S."/>
            <person name="Serrano A."/>
            <person name="Linde D."/>
            <person name="Babiker R."/>
            <person name="Drula E."/>
            <person name="Ayuso-Fernandez I."/>
            <person name="Pacheco R."/>
            <person name="Padilla G."/>
            <person name="Ferreira P."/>
            <person name="Barriuso J."/>
            <person name="Kellner H."/>
            <person name="Castanera R."/>
            <person name="Alfaro M."/>
            <person name="Ramirez L."/>
            <person name="Pisabarro A.G."/>
            <person name="Kuo A."/>
            <person name="Tritt A."/>
            <person name="Lipzen A."/>
            <person name="He G."/>
            <person name="Yan M."/>
            <person name="Ng V."/>
            <person name="Cullen D."/>
            <person name="Martin F."/>
            <person name="Rosso M.-N."/>
            <person name="Henrissat B."/>
            <person name="Hibbett D."/>
            <person name="Martinez A.T."/>
            <person name="Grigoriev I.V."/>
        </authorList>
    </citation>
    <scope>NUCLEOTIDE SEQUENCE</scope>
    <source>
        <strain evidence="2">AH 44721</strain>
    </source>
</reference>
<keyword evidence="3" id="KW-1185">Reference proteome</keyword>
<dbReference type="AlphaFoldDB" id="A0A9P5NNT2"/>
<dbReference type="OrthoDB" id="3064814at2759"/>
<protein>
    <submittedName>
        <fullName evidence="2">Uncharacterized protein</fullName>
    </submittedName>
</protein>
<gene>
    <name evidence="2" type="ORF">CPB84DRAFT_1846820</name>
</gene>
<proteinExistence type="predicted"/>
<name>A0A9P5NNT2_GYMJU</name>
<evidence type="ECO:0000313" key="2">
    <source>
        <dbReference type="EMBL" id="KAF8901529.1"/>
    </source>
</evidence>
<dbReference type="Proteomes" id="UP000724874">
    <property type="component" value="Unassembled WGS sequence"/>
</dbReference>
<sequence length="505" mass="54566">MAAKDNSPPGGFAQGFEHSEIRSGDGRGGGRGGDVGSHNSVDNSSKVNNTTMNFYGPQIIVNSEGQSLDFDMADKKSVISYPFHGVSISRYTIVIRQKISYLTCSLQWLVHNDGNGGVALMSKYNKTYVAMKGDTPGTSSLVSSKVPFYWDISKNQGTYQLAFLSSGFFDISQTEPRLGVPNSGLIFIVENTPENQAAVKNGKVASLVAESARPSPTVPNSKAAPNFNVTINDFSGSGNAANALKNLENFFSSDGITNLMICLGHHQVGFVISGANPKSLKRQQIPNSLSLANTDSSLNPTSLRALPPPMAHGMPLAADACTGFPTGYFRIRTAGPNAYYITPRFWETNQDGNSIALWTLNLASDAQVFFVNVEGKLCCGGNGAYVDILGNTLLLPIIVRPPSHGQTHVKPYIDPSPSANWPRPENDWKGKQLLLAGQSTTATQVPSFSDVSSWAPGSTRTATRWTIRAGVRCEANTWYNLGIEERTTDTRPQDLDRMKWEIEPA</sequence>
<accession>A0A9P5NNT2</accession>